<dbReference type="AlphaFoldDB" id="D7NBJ5"/>
<dbReference type="Proteomes" id="UP000003805">
    <property type="component" value="Unassembled WGS sequence"/>
</dbReference>
<reference evidence="1 2" key="1">
    <citation type="submission" date="2010-02" db="EMBL/GenBank/DDBJ databases">
        <title>The Genome Sequence of Prevotella oris strain C735.</title>
        <authorList>
            <consortium name="The Broad Institute Genome Sequencing Platform"/>
            <person name="Ward D."/>
            <person name="Feldgarden M."/>
            <person name="Earl A."/>
            <person name="Young S.K."/>
            <person name="Zeng Q."/>
            <person name="Koehrsen M."/>
            <person name="Alvarado L."/>
            <person name="Berlin A."/>
            <person name="Bochicchio J."/>
            <person name="Borenstein D."/>
            <person name="Chapman S.B."/>
            <person name="Chen Z."/>
            <person name="Engels R."/>
            <person name="Freedman E."/>
            <person name="Gellesch M."/>
            <person name="Goldberg J."/>
            <person name="Griggs A."/>
            <person name="Gujja S."/>
            <person name="Heilman E."/>
            <person name="Heiman D."/>
            <person name="Hepburn T."/>
            <person name="Howarth C."/>
            <person name="Jen D."/>
            <person name="Larson L."/>
            <person name="Mehta T."/>
            <person name="Park D."/>
            <person name="Pearson M."/>
            <person name="Roberts A."/>
            <person name="Saif S."/>
            <person name="Shea T."/>
            <person name="Shenoy N."/>
            <person name="Sisk P."/>
            <person name="Stolte C."/>
            <person name="Sykes S."/>
            <person name="Thomson T."/>
            <person name="Walk T."/>
            <person name="White J."/>
            <person name="Yandava C."/>
            <person name="Sibley C.D."/>
            <person name="Field T.R."/>
            <person name="Grinwis M."/>
            <person name="Eshaghurshan C.S."/>
            <person name="Surette M.G."/>
            <person name="Haas B."/>
            <person name="Nusbaum C."/>
            <person name="Birren B."/>
        </authorList>
    </citation>
    <scope>NUCLEOTIDE SEQUENCE [LARGE SCALE GENOMIC DNA]</scope>
    <source>
        <strain evidence="1 2">C735</strain>
    </source>
</reference>
<evidence type="ECO:0000313" key="2">
    <source>
        <dbReference type="Proteomes" id="UP000003805"/>
    </source>
</evidence>
<sequence>MVSLIFISKSMDNISIFSIEGVDAREICNAQLGDALFAPCSVCDKWNGNFPSVDNLFYGYVEDDIFYNYSDDEFETHVNAMFD</sequence>
<accession>D7NBJ5</accession>
<keyword evidence="2" id="KW-1185">Reference proteome</keyword>
<evidence type="ECO:0008006" key="3">
    <source>
        <dbReference type="Google" id="ProtNLM"/>
    </source>
</evidence>
<gene>
    <name evidence="1" type="ORF">HMPREF0665_00898</name>
</gene>
<dbReference type="HOGENOM" id="CLU_193786_0_0_10"/>
<protein>
    <recommendedName>
        <fullName evidence="3">NrfD family oxidoreductase membrane subunit</fullName>
    </recommendedName>
</protein>
<evidence type="ECO:0000313" key="1">
    <source>
        <dbReference type="EMBL" id="EFI49155.1"/>
    </source>
</evidence>
<organism evidence="1 2">
    <name type="scientific">Segatella oris C735</name>
    <dbReference type="NCBI Taxonomy" id="563008"/>
    <lineage>
        <taxon>Bacteria</taxon>
        <taxon>Pseudomonadati</taxon>
        <taxon>Bacteroidota</taxon>
        <taxon>Bacteroidia</taxon>
        <taxon>Bacteroidales</taxon>
        <taxon>Prevotellaceae</taxon>
        <taxon>Segatella</taxon>
    </lineage>
</organism>
<dbReference type="EMBL" id="GL349565">
    <property type="protein sequence ID" value="EFI49155.1"/>
    <property type="molecule type" value="Genomic_DNA"/>
</dbReference>
<name>D7NBJ5_9BACT</name>
<proteinExistence type="predicted"/>